<evidence type="ECO:0000256" key="7">
    <source>
        <dbReference type="SAM" id="Phobius"/>
    </source>
</evidence>
<feature type="transmembrane region" description="Helical" evidence="7">
    <location>
        <begin position="195"/>
        <end position="215"/>
    </location>
</feature>
<proteinExistence type="predicted"/>
<dbReference type="InterPro" id="IPR035952">
    <property type="entry name" value="Rhomboid-like_sf"/>
</dbReference>
<keyword evidence="10" id="KW-1185">Reference proteome</keyword>
<keyword evidence="4 7" id="KW-0812">Transmembrane</keyword>
<accession>A0ABQ5UXM9</accession>
<dbReference type="PANTHER" id="PTHR43066:SF26">
    <property type="entry name" value="RHOMBOID PROTEASE GLPG"/>
    <property type="match status" value="1"/>
</dbReference>
<keyword evidence="5 7" id="KW-1133">Transmembrane helix</keyword>
<keyword evidence="2" id="KW-1003">Cell membrane</keyword>
<gene>
    <name evidence="9" type="ORF">GCM10007879_29910</name>
</gene>
<evidence type="ECO:0000256" key="6">
    <source>
        <dbReference type="ARBA" id="ARBA00023136"/>
    </source>
</evidence>
<reference evidence="9" key="1">
    <citation type="journal article" date="2014" name="Int. J. Syst. Evol. Microbiol.">
        <title>Complete genome of a new Firmicutes species belonging to the dominant human colonic microbiota ('Ruminococcus bicirculans') reveals two chromosomes and a selective capacity to utilize plant glucans.</title>
        <authorList>
            <consortium name="NISC Comparative Sequencing Program"/>
            <person name="Wegmann U."/>
            <person name="Louis P."/>
            <person name="Goesmann A."/>
            <person name="Henrissat B."/>
            <person name="Duncan S.H."/>
            <person name="Flint H.J."/>
        </authorList>
    </citation>
    <scope>NUCLEOTIDE SEQUENCE</scope>
    <source>
        <strain evidence="9">NBRC 107169</strain>
    </source>
</reference>
<sequence length="245" mass="26782">MNQPTGQDEAPEPSKNPPAFNLPLVVGATIGLLFLIHLAAELVLTPESYRNFFLQFGYIAQRDLLPDEFRGGELARYYTLFSHAFLHAGWQHLLFNIAWLAVFGSPIARRYGNLGFFGVFFFGSASGAIVFAFFTGAQFSVLIGASGAVSALIGGATRFVFQPVQTLVDEDTGQVHVLGRKLATLTEIVKNKRSLSFAGFWLGLNIVFGLMPGLMGVEGAIAWQAHLGGYLAGYLMVAWLERRPF</sequence>
<feature type="transmembrane region" description="Helical" evidence="7">
    <location>
        <begin position="140"/>
        <end position="161"/>
    </location>
</feature>
<dbReference type="InterPro" id="IPR022764">
    <property type="entry name" value="Peptidase_S54_rhomboid_dom"/>
</dbReference>
<dbReference type="GO" id="GO:0006508">
    <property type="term" value="P:proteolysis"/>
    <property type="evidence" value="ECO:0007669"/>
    <property type="project" value="UniProtKB-KW"/>
</dbReference>
<evidence type="ECO:0000313" key="10">
    <source>
        <dbReference type="Proteomes" id="UP001161405"/>
    </source>
</evidence>
<dbReference type="SUPFAM" id="SSF144091">
    <property type="entry name" value="Rhomboid-like"/>
    <property type="match status" value="1"/>
</dbReference>
<feature type="transmembrane region" description="Helical" evidence="7">
    <location>
        <begin position="221"/>
        <end position="240"/>
    </location>
</feature>
<evidence type="ECO:0000256" key="4">
    <source>
        <dbReference type="ARBA" id="ARBA00022692"/>
    </source>
</evidence>
<feature type="domain" description="Peptidase S54 rhomboid" evidence="8">
    <location>
        <begin position="76"/>
        <end position="240"/>
    </location>
</feature>
<feature type="transmembrane region" description="Helical" evidence="7">
    <location>
        <begin position="114"/>
        <end position="134"/>
    </location>
</feature>
<protein>
    <submittedName>
        <fullName evidence="9">Rhomboid family intramembrane serine protease</fullName>
    </submittedName>
</protein>
<feature type="transmembrane region" description="Helical" evidence="7">
    <location>
        <begin position="20"/>
        <end position="40"/>
    </location>
</feature>
<keyword evidence="6 7" id="KW-0472">Membrane</keyword>
<dbReference type="PANTHER" id="PTHR43066">
    <property type="entry name" value="RHOMBOID-RELATED PROTEIN"/>
    <property type="match status" value="1"/>
</dbReference>
<reference evidence="9" key="2">
    <citation type="submission" date="2023-01" db="EMBL/GenBank/DDBJ databases">
        <title>Draft genome sequence of Maritalea porphyrae strain NBRC 107169.</title>
        <authorList>
            <person name="Sun Q."/>
            <person name="Mori K."/>
        </authorList>
    </citation>
    <scope>NUCLEOTIDE SEQUENCE</scope>
    <source>
        <strain evidence="9">NBRC 107169</strain>
    </source>
</reference>
<dbReference type="Pfam" id="PF01694">
    <property type="entry name" value="Rhomboid"/>
    <property type="match status" value="1"/>
</dbReference>
<comment type="subcellular location">
    <subcellularLocation>
        <location evidence="1">Membrane</location>
        <topology evidence="1">Multi-pass membrane protein</topology>
    </subcellularLocation>
</comment>
<keyword evidence="9" id="KW-0378">Hydrolase</keyword>
<organism evidence="9 10">
    <name type="scientific">Maritalea porphyrae</name>
    <dbReference type="NCBI Taxonomy" id="880732"/>
    <lineage>
        <taxon>Bacteria</taxon>
        <taxon>Pseudomonadati</taxon>
        <taxon>Pseudomonadota</taxon>
        <taxon>Alphaproteobacteria</taxon>
        <taxon>Hyphomicrobiales</taxon>
        <taxon>Devosiaceae</taxon>
        <taxon>Maritalea</taxon>
    </lineage>
</organism>
<dbReference type="RefSeq" id="WP_284365788.1">
    <property type="nucleotide sequence ID" value="NZ_BSNI01000002.1"/>
</dbReference>
<comment type="caution">
    <text evidence="9">The sequence shown here is derived from an EMBL/GenBank/DDBJ whole genome shotgun (WGS) entry which is preliminary data.</text>
</comment>
<feature type="transmembrane region" description="Helical" evidence="7">
    <location>
        <begin position="80"/>
        <end position="102"/>
    </location>
</feature>
<evidence type="ECO:0000256" key="5">
    <source>
        <dbReference type="ARBA" id="ARBA00022989"/>
    </source>
</evidence>
<dbReference type="Gene3D" id="1.20.1540.10">
    <property type="entry name" value="Rhomboid-like"/>
    <property type="match status" value="1"/>
</dbReference>
<keyword evidence="9" id="KW-0645">Protease</keyword>
<keyword evidence="3" id="KW-0997">Cell inner membrane</keyword>
<evidence type="ECO:0000259" key="8">
    <source>
        <dbReference type="Pfam" id="PF01694"/>
    </source>
</evidence>
<dbReference type="GO" id="GO:0008233">
    <property type="term" value="F:peptidase activity"/>
    <property type="evidence" value="ECO:0007669"/>
    <property type="project" value="UniProtKB-KW"/>
</dbReference>
<evidence type="ECO:0000313" key="9">
    <source>
        <dbReference type="EMBL" id="GLQ18742.1"/>
    </source>
</evidence>
<evidence type="ECO:0000256" key="1">
    <source>
        <dbReference type="ARBA" id="ARBA00004141"/>
    </source>
</evidence>
<dbReference type="EMBL" id="BSNI01000002">
    <property type="protein sequence ID" value="GLQ18742.1"/>
    <property type="molecule type" value="Genomic_DNA"/>
</dbReference>
<dbReference type="Proteomes" id="UP001161405">
    <property type="component" value="Unassembled WGS sequence"/>
</dbReference>
<evidence type="ECO:0000256" key="3">
    <source>
        <dbReference type="ARBA" id="ARBA00022519"/>
    </source>
</evidence>
<name>A0ABQ5UXM9_9HYPH</name>
<evidence type="ECO:0000256" key="2">
    <source>
        <dbReference type="ARBA" id="ARBA00022475"/>
    </source>
</evidence>